<name>A0ABZ1DZ33_9RHOB</name>
<accession>A0ABZ1DZ33</accession>
<keyword evidence="1" id="KW-0472">Membrane</keyword>
<sequence>MHHRTGNRKKACKPLTWRNREDFLPQWRELPQNASYNVQDFVIDAAAGDGYPPCTCRINAVKSQEQNAKRHNRRKTWGQMGRIFKVIVILLILAVLAVIGYAYIGDMAPRQEETSVDVTLPDQPAAQE</sequence>
<keyword evidence="1" id="KW-1133">Transmembrane helix</keyword>
<organism evidence="2 3">
    <name type="scientific">Thioclava litoralis</name>
    <dbReference type="NCBI Taxonomy" id="3076557"/>
    <lineage>
        <taxon>Bacteria</taxon>
        <taxon>Pseudomonadati</taxon>
        <taxon>Pseudomonadota</taxon>
        <taxon>Alphaproteobacteria</taxon>
        <taxon>Rhodobacterales</taxon>
        <taxon>Paracoccaceae</taxon>
        <taxon>Thioclava</taxon>
    </lineage>
</organism>
<dbReference type="EMBL" id="CP135443">
    <property type="protein sequence ID" value="WRY33398.1"/>
    <property type="molecule type" value="Genomic_DNA"/>
</dbReference>
<keyword evidence="1" id="KW-0812">Transmembrane</keyword>
<gene>
    <name evidence="2" type="ORF">RPE78_12030</name>
</gene>
<feature type="transmembrane region" description="Helical" evidence="1">
    <location>
        <begin position="83"/>
        <end position="104"/>
    </location>
</feature>
<evidence type="ECO:0000256" key="1">
    <source>
        <dbReference type="SAM" id="Phobius"/>
    </source>
</evidence>
<reference evidence="2 3" key="1">
    <citation type="submission" date="2023-09" db="EMBL/GenBank/DDBJ databases">
        <title>Thioclava shenzhenensis sp. nov., a multidrug resistant bacteria-antagonizing species isolated from coastal seawater.</title>
        <authorList>
            <person name="Long M."/>
        </authorList>
    </citation>
    <scope>NUCLEOTIDE SEQUENCE [LARGE SCALE GENOMIC DNA]</scope>
    <source>
        <strain evidence="2 3">FTW29</strain>
    </source>
</reference>
<evidence type="ECO:0000313" key="3">
    <source>
        <dbReference type="Proteomes" id="UP001623290"/>
    </source>
</evidence>
<evidence type="ECO:0000313" key="2">
    <source>
        <dbReference type="EMBL" id="WRY33398.1"/>
    </source>
</evidence>
<dbReference type="Proteomes" id="UP001623290">
    <property type="component" value="Chromosome"/>
</dbReference>
<protein>
    <submittedName>
        <fullName evidence="2">Uncharacterized protein</fullName>
    </submittedName>
</protein>
<dbReference type="RefSeq" id="WP_339107221.1">
    <property type="nucleotide sequence ID" value="NZ_CP135443.1"/>
</dbReference>
<keyword evidence="3" id="KW-1185">Reference proteome</keyword>
<proteinExistence type="predicted"/>